<dbReference type="STRING" id="1479485.DA73_0210080"/>
<evidence type="ECO:0000313" key="3">
    <source>
        <dbReference type="EMBL" id="KIE11975.1"/>
    </source>
</evidence>
<dbReference type="RefSeq" id="WP_038084018.1">
    <property type="nucleotide sequence ID" value="NZ_JHEG04000001.1"/>
</dbReference>
<evidence type="ECO:0000313" key="4">
    <source>
        <dbReference type="Proteomes" id="UP000029738"/>
    </source>
</evidence>
<dbReference type="EMBL" id="JHEG04000001">
    <property type="protein sequence ID" value="KAF3890730.1"/>
    <property type="molecule type" value="Genomic_DNA"/>
</dbReference>
<gene>
    <name evidence="3" type="ORF">DA73_0210080</name>
    <name evidence="2" type="ORF">DA73_0400038770</name>
</gene>
<reference evidence="3" key="1">
    <citation type="journal article" date="2015" name="Genome Announc.">
        <title>Draft Genome Sequence of Tolypothrix boutellei Strain VB521301.</title>
        <authorList>
            <person name="Chandrababunaidu M.M."/>
            <person name="Singh D."/>
            <person name="Sen D."/>
            <person name="Bhan S."/>
            <person name="Das S."/>
            <person name="Gupta A."/>
            <person name="Adhikary S.P."/>
            <person name="Tripathy S."/>
        </authorList>
    </citation>
    <scope>NUCLEOTIDE SEQUENCE</scope>
    <source>
        <strain evidence="3">VB521301</strain>
    </source>
</reference>
<dbReference type="PANTHER" id="PTHR47403">
    <property type="entry name" value="LOC100145250 PROTEIN"/>
    <property type="match status" value="1"/>
</dbReference>
<dbReference type="InterPro" id="IPR016181">
    <property type="entry name" value="Acyl_CoA_acyltransferase"/>
</dbReference>
<dbReference type="OrthoDB" id="506197at2"/>
<sequence>MPFATSLKFIQKLFNLESVVRFSTLKMIESRNEVKIRLAQTEDKEAVLAFCQHTWEDREDYIHRVWDKWLADENGKIFVAVMDSQPVAMIRLVLMSEREAWWEGLGVDPRYRKRGLVKVLEASVERYLAEANVSISRSAVLASNALMNDIMVRRGRQKVGSYFGYVAPSINSSSSQLKKLEISDFDSLCKLITIYPHDQREVCLYINRGAKWQELTAQQLTQRLKSGQVWGLKQNHCCQSMAIQSYLEGSNKTLWIGFVTGDNESLPTLLHQLPQQAYYMGYQTVSGMFPQNSFILDSLARSGYQKVESEELWLYEW</sequence>
<dbReference type="GO" id="GO:0016747">
    <property type="term" value="F:acyltransferase activity, transferring groups other than amino-acyl groups"/>
    <property type="evidence" value="ECO:0007669"/>
    <property type="project" value="InterPro"/>
</dbReference>
<comment type="caution">
    <text evidence="3">The sequence shown here is derived from an EMBL/GenBank/DDBJ whole genome shotgun (WGS) entry which is preliminary data.</text>
</comment>
<evidence type="ECO:0000313" key="2">
    <source>
        <dbReference type="EMBL" id="KAF3890730.1"/>
    </source>
</evidence>
<proteinExistence type="predicted"/>
<accession>A0A0C1RJ17</accession>
<evidence type="ECO:0000259" key="1">
    <source>
        <dbReference type="PROSITE" id="PS51186"/>
    </source>
</evidence>
<dbReference type="Pfam" id="PF00583">
    <property type="entry name" value="Acetyltransf_1"/>
    <property type="match status" value="1"/>
</dbReference>
<dbReference type="AlphaFoldDB" id="A0A0C1RJ17"/>
<dbReference type="PANTHER" id="PTHR47403:SF6">
    <property type="entry name" value="N-ACETYLTRANSFERASE DOMAIN-CONTAINING PROTEIN"/>
    <property type="match status" value="1"/>
</dbReference>
<dbReference type="Proteomes" id="UP000029738">
    <property type="component" value="Unassembled WGS sequence"/>
</dbReference>
<dbReference type="Gene3D" id="3.40.630.30">
    <property type="match status" value="1"/>
</dbReference>
<dbReference type="EMBL" id="JHEG02000037">
    <property type="protein sequence ID" value="KIE11975.1"/>
    <property type="molecule type" value="Genomic_DNA"/>
</dbReference>
<dbReference type="SUPFAM" id="SSF55729">
    <property type="entry name" value="Acyl-CoA N-acyltransferases (Nat)"/>
    <property type="match status" value="1"/>
</dbReference>
<keyword evidence="4" id="KW-1185">Reference proteome</keyword>
<feature type="domain" description="N-acetyltransferase" evidence="1">
    <location>
        <begin position="34"/>
        <end position="183"/>
    </location>
</feature>
<dbReference type="PROSITE" id="PS51186">
    <property type="entry name" value="GNAT"/>
    <property type="match status" value="1"/>
</dbReference>
<reference evidence="2" key="2">
    <citation type="submission" date="2019-11" db="EMBL/GenBank/DDBJ databases">
        <title>Improved Assembly of Tolypothrix boutellei genome.</title>
        <authorList>
            <person name="Sarangi A.N."/>
            <person name="Mukherjee M."/>
            <person name="Ghosh S."/>
            <person name="Singh D."/>
            <person name="Das A."/>
            <person name="Kant S."/>
            <person name="Prusty A."/>
            <person name="Tripathy S."/>
        </authorList>
    </citation>
    <scope>NUCLEOTIDE SEQUENCE</scope>
    <source>
        <strain evidence="2">VB521301</strain>
    </source>
</reference>
<dbReference type="InterPro" id="IPR000182">
    <property type="entry name" value="GNAT_dom"/>
</dbReference>
<organism evidence="3">
    <name type="scientific">Tolypothrix bouteillei VB521301</name>
    <dbReference type="NCBI Taxonomy" id="1479485"/>
    <lineage>
        <taxon>Bacteria</taxon>
        <taxon>Bacillati</taxon>
        <taxon>Cyanobacteriota</taxon>
        <taxon>Cyanophyceae</taxon>
        <taxon>Nostocales</taxon>
        <taxon>Tolypothrichaceae</taxon>
        <taxon>Tolypothrix</taxon>
    </lineage>
</organism>
<name>A0A0C1RJ17_9CYAN</name>
<protein>
    <submittedName>
        <fullName evidence="2">GNAT family N-acetyltransferase</fullName>
    </submittedName>
</protein>
<dbReference type="CDD" id="cd04301">
    <property type="entry name" value="NAT_SF"/>
    <property type="match status" value="1"/>
</dbReference>